<evidence type="ECO:0000256" key="1">
    <source>
        <dbReference type="SAM" id="MobiDB-lite"/>
    </source>
</evidence>
<feature type="region of interest" description="Disordered" evidence="1">
    <location>
        <begin position="16"/>
        <end position="49"/>
    </location>
</feature>
<sequence>MLEALLHISINVPPVGEAQEPAWSNAKKRRKLPPSANPGGTSSGNLQSEVQAILADSAVQTDIQAKEDEKVEEASVQAEVEAAVEAFKLADHQASYDLDDSAFESEDEY</sequence>
<protein>
    <submittedName>
        <fullName evidence="2">Uncharacterized protein</fullName>
    </submittedName>
</protein>
<name>A0ABN8LR68_9CNID</name>
<proteinExistence type="predicted"/>
<comment type="caution">
    <text evidence="2">The sequence shown here is derived from an EMBL/GenBank/DDBJ whole genome shotgun (WGS) entry which is preliminary data.</text>
</comment>
<gene>
    <name evidence="2" type="ORF">PEVE_00040507</name>
</gene>
<evidence type="ECO:0000313" key="2">
    <source>
        <dbReference type="EMBL" id="CAH3017936.1"/>
    </source>
</evidence>
<evidence type="ECO:0000313" key="3">
    <source>
        <dbReference type="Proteomes" id="UP001159427"/>
    </source>
</evidence>
<dbReference type="Proteomes" id="UP001159427">
    <property type="component" value="Unassembled WGS sequence"/>
</dbReference>
<organism evidence="2 3">
    <name type="scientific">Porites evermanni</name>
    <dbReference type="NCBI Taxonomy" id="104178"/>
    <lineage>
        <taxon>Eukaryota</taxon>
        <taxon>Metazoa</taxon>
        <taxon>Cnidaria</taxon>
        <taxon>Anthozoa</taxon>
        <taxon>Hexacorallia</taxon>
        <taxon>Scleractinia</taxon>
        <taxon>Fungiina</taxon>
        <taxon>Poritidae</taxon>
        <taxon>Porites</taxon>
    </lineage>
</organism>
<dbReference type="EMBL" id="CALNXI010000074">
    <property type="protein sequence ID" value="CAH3017936.1"/>
    <property type="molecule type" value="Genomic_DNA"/>
</dbReference>
<accession>A0ABN8LR68</accession>
<keyword evidence="3" id="KW-1185">Reference proteome</keyword>
<reference evidence="2 3" key="1">
    <citation type="submission" date="2022-05" db="EMBL/GenBank/DDBJ databases">
        <authorList>
            <consortium name="Genoscope - CEA"/>
            <person name="William W."/>
        </authorList>
    </citation>
    <scope>NUCLEOTIDE SEQUENCE [LARGE SCALE GENOMIC DNA]</scope>
</reference>
<feature type="compositionally biased region" description="Polar residues" evidence="1">
    <location>
        <begin position="38"/>
        <end position="49"/>
    </location>
</feature>